<dbReference type="InterPro" id="IPR038461">
    <property type="entry name" value="Schlafen_AlbA_2_dom_sf"/>
</dbReference>
<dbReference type="RefSeq" id="WP_088410148.1">
    <property type="nucleotide sequence ID" value="NZ_CP021995.1"/>
</dbReference>
<dbReference type="Gene3D" id="3.30.950.30">
    <property type="entry name" value="Schlafen, AAA domain"/>
    <property type="match status" value="1"/>
</dbReference>
<evidence type="ECO:0000313" key="3">
    <source>
        <dbReference type="Proteomes" id="UP000197024"/>
    </source>
</evidence>
<dbReference type="AlphaFoldDB" id="A0A1Z3LV86"/>
<accession>A0A1Z3LV86</accession>
<feature type="domain" description="Schlafen AlbA-2" evidence="1">
    <location>
        <begin position="108"/>
        <end position="224"/>
    </location>
</feature>
<dbReference type="InterPro" id="IPR007421">
    <property type="entry name" value="Schlafen_AlbA_2_dom"/>
</dbReference>
<dbReference type="PANTHER" id="PTHR30595">
    <property type="entry name" value="GLPR-RELATED TRANSCRIPTIONAL REPRESSOR"/>
    <property type="match status" value="1"/>
</dbReference>
<dbReference type="PANTHER" id="PTHR30595:SF6">
    <property type="entry name" value="SCHLAFEN ALBA-2 DOMAIN-CONTAINING PROTEIN"/>
    <property type="match status" value="1"/>
</dbReference>
<reference evidence="2 3" key="1">
    <citation type="submission" date="2017-06" db="EMBL/GenBank/DDBJ databases">
        <title>Biodegradation of gentamicin by bacterial consortia AMQD4 in synthetic medium and raw gentamicin sewage.</title>
        <authorList>
            <person name="Chang H."/>
            <person name="Feng Y."/>
            <person name="Li Z."/>
            <person name="Xue J."/>
            <person name="Cheng D."/>
        </authorList>
    </citation>
    <scope>NUCLEOTIDE SEQUENCE [LARGE SCALE GENOMIC DNA]</scope>
    <source>
        <strain evidence="2 3">BZC3</strain>
    </source>
</reference>
<evidence type="ECO:0000259" key="1">
    <source>
        <dbReference type="Pfam" id="PF04326"/>
    </source>
</evidence>
<protein>
    <recommendedName>
        <fullName evidence="1">Schlafen AlbA-2 domain-containing protein</fullName>
    </recommendedName>
</protein>
<proteinExistence type="predicted"/>
<name>A0A1Z3LV86_BREDI</name>
<dbReference type="Pfam" id="PF04326">
    <property type="entry name" value="SLFN_AlbA_2"/>
    <property type="match status" value="1"/>
</dbReference>
<reference evidence="2 3" key="2">
    <citation type="submission" date="2017-06" db="EMBL/GenBank/DDBJ databases">
        <authorList>
            <person name="Kim H.J."/>
            <person name="Triplett B.A."/>
        </authorList>
    </citation>
    <scope>NUCLEOTIDE SEQUENCE [LARGE SCALE GENOMIC DNA]</scope>
    <source>
        <strain evidence="2 3">BZC3</strain>
    </source>
</reference>
<dbReference type="Proteomes" id="UP000197024">
    <property type="component" value="Chromosome"/>
</dbReference>
<organism evidence="2 3">
    <name type="scientific">Brevundimonas diminuta</name>
    <name type="common">Pseudomonas diminuta</name>
    <dbReference type="NCBI Taxonomy" id="293"/>
    <lineage>
        <taxon>Bacteria</taxon>
        <taxon>Pseudomonadati</taxon>
        <taxon>Pseudomonadota</taxon>
        <taxon>Alphaproteobacteria</taxon>
        <taxon>Caulobacterales</taxon>
        <taxon>Caulobacteraceae</taxon>
        <taxon>Brevundimonas</taxon>
    </lineage>
</organism>
<evidence type="ECO:0000313" key="2">
    <source>
        <dbReference type="EMBL" id="ASD26090.1"/>
    </source>
</evidence>
<dbReference type="EMBL" id="CP021995">
    <property type="protein sequence ID" value="ASD26090.1"/>
    <property type="molecule type" value="Genomic_DNA"/>
</dbReference>
<sequence length="498" mass="53406">MKRSVTDDEIGLIRAMLARDMKNRDIQFYFNRQDRPVNSGRITGIRQGNYGAGIPAASDATLDAFLSSFKAGPIQGQAGLSTPLTDDERVANLFSNKNGNDWRLVSGETDEVECKREVDVRKLAPVVRAIAGMANNKGGMILLGVEDKSGKVVGLANDDFSKLDLVKLTLAVKAHLQPTPSFRKGVVEVGGLQVGYVCVEPASDKPVVVHRPGDRLDDGAILFRYPAESAPIKFGDLRSLLDARDARRLGALVDVTRKIADIGVDNSAILNVADGALDVAGRPMQIDQALIDQISFIKEGQFDEVIGAPTLKLMGEITTAGGEKLPGGRRLITDDDVLRNFLDQESVLEPFEYIRFAVAGTNRDWLPIFYFAYQAKLSRSEMAGLLEGVATTKTKAKTKMIDRALGKQSALAKHTGTPAKLLAAILSGSHQPPADAKAAGNIALALQGVPTVGAPPKEDMLALLATCLKILVEAGQIAAVSSVYRAASRLDEVYFAPT</sequence>
<gene>
    <name evidence="2" type="ORF">CD943_03790</name>
</gene>